<feature type="domain" description="Signal transduction histidine kinase internal region" evidence="2">
    <location>
        <begin position="77"/>
        <end position="154"/>
    </location>
</feature>
<evidence type="ECO:0000259" key="2">
    <source>
        <dbReference type="Pfam" id="PF06580"/>
    </source>
</evidence>
<evidence type="ECO:0000256" key="1">
    <source>
        <dbReference type="SAM" id="Phobius"/>
    </source>
</evidence>
<keyword evidence="1" id="KW-1133">Transmembrane helix</keyword>
<dbReference type="Gene3D" id="3.30.565.10">
    <property type="entry name" value="Histidine kinase-like ATPase, C-terminal domain"/>
    <property type="match status" value="1"/>
</dbReference>
<keyword evidence="4" id="KW-1185">Reference proteome</keyword>
<dbReference type="InterPro" id="IPR036890">
    <property type="entry name" value="HATPase_C_sf"/>
</dbReference>
<reference evidence="3 4" key="1">
    <citation type="submission" date="2019-02" db="EMBL/GenBank/DDBJ databases">
        <authorList>
            <person name="Goldberg S.R."/>
            <person name="Haltli B.A."/>
            <person name="Correa H."/>
            <person name="Russell K.G."/>
        </authorList>
    </citation>
    <scope>NUCLEOTIDE SEQUENCE [LARGE SCALE GENOMIC DNA]</scope>
    <source>
        <strain evidence="3 4">JCM 16186</strain>
    </source>
</reference>
<protein>
    <submittedName>
        <fullName evidence="3">GHKL domain-containing protein</fullName>
    </submittedName>
</protein>
<keyword evidence="1" id="KW-0472">Membrane</keyword>
<dbReference type="SUPFAM" id="SSF55874">
    <property type="entry name" value="ATPase domain of HSP90 chaperone/DNA topoisomerase II/histidine kinase"/>
    <property type="match status" value="1"/>
</dbReference>
<dbReference type="PANTHER" id="PTHR34220:SF7">
    <property type="entry name" value="SENSOR HISTIDINE KINASE YPDA"/>
    <property type="match status" value="1"/>
</dbReference>
<dbReference type="InterPro" id="IPR010559">
    <property type="entry name" value="Sig_transdc_His_kin_internal"/>
</dbReference>
<feature type="transmembrane region" description="Helical" evidence="1">
    <location>
        <begin position="15"/>
        <end position="33"/>
    </location>
</feature>
<dbReference type="InterPro" id="IPR050640">
    <property type="entry name" value="Bact_2-comp_sensor_kinase"/>
</dbReference>
<keyword evidence="1" id="KW-0812">Transmembrane</keyword>
<gene>
    <name evidence="3" type="ORF">E1163_18055</name>
</gene>
<name>A0ABW9RV60_9BACT</name>
<evidence type="ECO:0000313" key="4">
    <source>
        <dbReference type="Proteomes" id="UP000798808"/>
    </source>
</evidence>
<evidence type="ECO:0000313" key="3">
    <source>
        <dbReference type="EMBL" id="MTI26865.1"/>
    </source>
</evidence>
<comment type="caution">
    <text evidence="3">The sequence shown here is derived from an EMBL/GenBank/DDBJ whole genome shotgun (WGS) entry which is preliminary data.</text>
</comment>
<dbReference type="Proteomes" id="UP000798808">
    <property type="component" value="Unassembled WGS sequence"/>
</dbReference>
<accession>A0ABW9RV60</accession>
<sequence length="263" mass="30905">MILNVTKGKRLIKRYRYWLMAMAMIVILIFLESDLEEPFFSFLAFIFFGLIAFWVARWLFNQIKSTLKLKKDKANTELLHLQSQVNPHFFFNTLNNLYGLMDKDVGRAKSMVLKLSDMMRYSIYDGQKGLVLLEQEVEYLNNYIELHKARYHKKIDIRFTCHIQTEGVEVVPLMFIILLENAFKHGVENLREEAYIQMSLIANENEVSFAVENNFDLEEASSAHGIGIKNLKRRLQLAYPKRHSLKLKTLNDIYKAQLTLKLT</sequence>
<dbReference type="Pfam" id="PF06580">
    <property type="entry name" value="His_kinase"/>
    <property type="match status" value="1"/>
</dbReference>
<dbReference type="PANTHER" id="PTHR34220">
    <property type="entry name" value="SENSOR HISTIDINE KINASE YPDA"/>
    <property type="match status" value="1"/>
</dbReference>
<organism evidence="3 4">
    <name type="scientific">Fulvivirga kasyanovii</name>
    <dbReference type="NCBI Taxonomy" id="396812"/>
    <lineage>
        <taxon>Bacteria</taxon>
        <taxon>Pseudomonadati</taxon>
        <taxon>Bacteroidota</taxon>
        <taxon>Cytophagia</taxon>
        <taxon>Cytophagales</taxon>
        <taxon>Fulvivirgaceae</taxon>
        <taxon>Fulvivirga</taxon>
    </lineage>
</organism>
<feature type="transmembrane region" description="Helical" evidence="1">
    <location>
        <begin position="39"/>
        <end position="60"/>
    </location>
</feature>
<dbReference type="EMBL" id="SMLW01000602">
    <property type="protein sequence ID" value="MTI26865.1"/>
    <property type="molecule type" value="Genomic_DNA"/>
</dbReference>
<proteinExistence type="predicted"/>